<evidence type="ECO:0000313" key="7">
    <source>
        <dbReference type="Proteomes" id="UP000569914"/>
    </source>
</evidence>
<organism evidence="6 7">
    <name type="scientific">Microlunatus parietis</name>
    <dbReference type="NCBI Taxonomy" id="682979"/>
    <lineage>
        <taxon>Bacteria</taxon>
        <taxon>Bacillati</taxon>
        <taxon>Actinomycetota</taxon>
        <taxon>Actinomycetes</taxon>
        <taxon>Propionibacteriales</taxon>
        <taxon>Propionibacteriaceae</taxon>
        <taxon>Microlunatus</taxon>
    </lineage>
</organism>
<evidence type="ECO:0000256" key="1">
    <source>
        <dbReference type="ARBA" id="ARBA00023015"/>
    </source>
</evidence>
<name>A0A7Y9I5K4_9ACTN</name>
<accession>A0A7Y9I5K4</accession>
<dbReference type="AlphaFoldDB" id="A0A7Y9I5K4"/>
<dbReference type="SUPFAM" id="SSF46689">
    <property type="entry name" value="Homeodomain-like"/>
    <property type="match status" value="1"/>
</dbReference>
<dbReference type="RefSeq" id="WP_179749869.1">
    <property type="nucleotide sequence ID" value="NZ_JACCBU010000001.1"/>
</dbReference>
<dbReference type="EMBL" id="JACCBU010000001">
    <property type="protein sequence ID" value="NYE70431.1"/>
    <property type="molecule type" value="Genomic_DNA"/>
</dbReference>
<keyword evidence="1" id="KW-0805">Transcription regulation</keyword>
<dbReference type="Gene3D" id="1.10.357.10">
    <property type="entry name" value="Tetracycline Repressor, domain 2"/>
    <property type="match status" value="1"/>
</dbReference>
<proteinExistence type="predicted"/>
<feature type="domain" description="HTH tetR-type" evidence="5">
    <location>
        <begin position="18"/>
        <end position="78"/>
    </location>
</feature>
<keyword evidence="7" id="KW-1185">Reference proteome</keyword>
<dbReference type="InterPro" id="IPR009057">
    <property type="entry name" value="Homeodomain-like_sf"/>
</dbReference>
<sequence>MTKPSRTYRSELRTEQAAATRRRILEAAGACFAESGYGRTTQAAIAARAGVSVESVKAQGPKRDLLLAAFEQAFTGQEGRQPLAEQDQLAAAFAIENDDAFLDTGLEFMAAANRRAYALWRALTSAADSDAEIAPVLDGILARRRKDIESAVGLIQRRGLLAAGVRVRRRVAAELSFLLSPEGYQQLVAESGRSHREYLDWIRSMVRATLERMEP</sequence>
<dbReference type="Pfam" id="PF00440">
    <property type="entry name" value="TetR_N"/>
    <property type="match status" value="1"/>
</dbReference>
<evidence type="ECO:0000256" key="4">
    <source>
        <dbReference type="PROSITE-ProRule" id="PRU00335"/>
    </source>
</evidence>
<dbReference type="InterPro" id="IPR001647">
    <property type="entry name" value="HTH_TetR"/>
</dbReference>
<keyword evidence="3" id="KW-0804">Transcription</keyword>
<feature type="DNA-binding region" description="H-T-H motif" evidence="4">
    <location>
        <begin position="41"/>
        <end position="60"/>
    </location>
</feature>
<comment type="caution">
    <text evidence="6">The sequence shown here is derived from an EMBL/GenBank/DDBJ whole genome shotgun (WGS) entry which is preliminary data.</text>
</comment>
<gene>
    <name evidence="6" type="ORF">BKA15_001760</name>
</gene>
<dbReference type="SUPFAM" id="SSF48498">
    <property type="entry name" value="Tetracyclin repressor-like, C-terminal domain"/>
    <property type="match status" value="1"/>
</dbReference>
<dbReference type="PROSITE" id="PS50977">
    <property type="entry name" value="HTH_TETR_2"/>
    <property type="match status" value="1"/>
</dbReference>
<dbReference type="Proteomes" id="UP000569914">
    <property type="component" value="Unassembled WGS sequence"/>
</dbReference>
<reference evidence="6 7" key="1">
    <citation type="submission" date="2020-07" db="EMBL/GenBank/DDBJ databases">
        <title>Sequencing the genomes of 1000 actinobacteria strains.</title>
        <authorList>
            <person name="Klenk H.-P."/>
        </authorList>
    </citation>
    <scope>NUCLEOTIDE SEQUENCE [LARGE SCALE GENOMIC DNA]</scope>
    <source>
        <strain evidence="6 7">DSM 22083</strain>
    </source>
</reference>
<dbReference type="PANTHER" id="PTHR30055:SF234">
    <property type="entry name" value="HTH-TYPE TRANSCRIPTIONAL REGULATOR BETI"/>
    <property type="match status" value="1"/>
</dbReference>
<dbReference type="GO" id="GO:0000976">
    <property type="term" value="F:transcription cis-regulatory region binding"/>
    <property type="evidence" value="ECO:0007669"/>
    <property type="project" value="TreeGrafter"/>
</dbReference>
<evidence type="ECO:0000256" key="2">
    <source>
        <dbReference type="ARBA" id="ARBA00023125"/>
    </source>
</evidence>
<dbReference type="GO" id="GO:0003700">
    <property type="term" value="F:DNA-binding transcription factor activity"/>
    <property type="evidence" value="ECO:0007669"/>
    <property type="project" value="TreeGrafter"/>
</dbReference>
<evidence type="ECO:0000313" key="6">
    <source>
        <dbReference type="EMBL" id="NYE70431.1"/>
    </source>
</evidence>
<dbReference type="InterPro" id="IPR036271">
    <property type="entry name" value="Tet_transcr_reg_TetR-rel_C_sf"/>
</dbReference>
<dbReference type="InterPro" id="IPR050109">
    <property type="entry name" value="HTH-type_TetR-like_transc_reg"/>
</dbReference>
<evidence type="ECO:0000259" key="5">
    <source>
        <dbReference type="PROSITE" id="PS50977"/>
    </source>
</evidence>
<keyword evidence="2 4" id="KW-0238">DNA-binding</keyword>
<protein>
    <submittedName>
        <fullName evidence="6">AcrR family transcriptional regulator</fullName>
    </submittedName>
</protein>
<evidence type="ECO:0000256" key="3">
    <source>
        <dbReference type="ARBA" id="ARBA00023163"/>
    </source>
</evidence>
<dbReference type="PANTHER" id="PTHR30055">
    <property type="entry name" value="HTH-TYPE TRANSCRIPTIONAL REGULATOR RUTR"/>
    <property type="match status" value="1"/>
</dbReference>